<dbReference type="RefSeq" id="WP_139184249.1">
    <property type="nucleotide sequence ID" value="NZ_FNLF01000002.1"/>
</dbReference>
<dbReference type="AlphaFoldDB" id="A0A1H1H5D8"/>
<name>A0A1H1H5D8_9ACTN</name>
<accession>A0A1H1H5D8</accession>
<reference evidence="2" key="1">
    <citation type="submission" date="2016-10" db="EMBL/GenBank/DDBJ databases">
        <authorList>
            <person name="Varghese N."/>
            <person name="Submissions S."/>
        </authorList>
    </citation>
    <scope>NUCLEOTIDE SEQUENCE [LARGE SCALE GENOMIC DNA]</scope>
    <source>
        <strain evidence="2">DSM 44142</strain>
    </source>
</reference>
<gene>
    <name evidence="1" type="ORF">SAMN04489765_3826</name>
</gene>
<proteinExistence type="predicted"/>
<dbReference type="STRING" id="47312.SAMN04489765_3826"/>
<evidence type="ECO:0000313" key="2">
    <source>
        <dbReference type="Proteomes" id="UP000183053"/>
    </source>
</evidence>
<evidence type="ECO:0000313" key="1">
    <source>
        <dbReference type="EMBL" id="SDR20589.1"/>
    </source>
</evidence>
<dbReference type="EMBL" id="FNLF01000002">
    <property type="protein sequence ID" value="SDR20589.1"/>
    <property type="molecule type" value="Genomic_DNA"/>
</dbReference>
<dbReference type="Proteomes" id="UP000183053">
    <property type="component" value="Unassembled WGS sequence"/>
</dbReference>
<sequence length="159" mass="17241">MTHIRDWAIAELEYLTAHPTTPGHAQRHNDAVRALAATPATSTGDRAVDGPASAWDDLWMAVADLLNARAHQAASVYATNLSFFDGDVAGHRAHELIEHRRPALMDAVKAAAFAPAGKESHVAIEQVWAATDSSFVSQVATEIAMVELARWYSTWREAA</sequence>
<keyword evidence="2" id="KW-1185">Reference proteome</keyword>
<protein>
    <submittedName>
        <fullName evidence="1">Uncharacterized protein</fullName>
    </submittedName>
</protein>
<organism evidence="1 2">
    <name type="scientific">Tsukamurella pulmonis</name>
    <dbReference type="NCBI Taxonomy" id="47312"/>
    <lineage>
        <taxon>Bacteria</taxon>
        <taxon>Bacillati</taxon>
        <taxon>Actinomycetota</taxon>
        <taxon>Actinomycetes</taxon>
        <taxon>Mycobacteriales</taxon>
        <taxon>Tsukamurellaceae</taxon>
        <taxon>Tsukamurella</taxon>
    </lineage>
</organism>